<proteinExistence type="predicted"/>
<dbReference type="SUPFAM" id="SSF47095">
    <property type="entry name" value="HMG-box"/>
    <property type="match status" value="1"/>
</dbReference>
<dbReference type="InterPro" id="IPR009071">
    <property type="entry name" value="HMG_box_dom"/>
</dbReference>
<dbReference type="Gene3D" id="1.10.30.10">
    <property type="entry name" value="High mobility group box domain"/>
    <property type="match status" value="1"/>
</dbReference>
<gene>
    <name evidence="2" type="ORF">ALEPTO_LOCUS5143</name>
</gene>
<keyword evidence="3" id="KW-1185">Reference proteome</keyword>
<dbReference type="Proteomes" id="UP000789508">
    <property type="component" value="Unassembled WGS sequence"/>
</dbReference>
<sequence length="257" mass="29691">MSSTTTELKFINESEDYESREKLRESLRNIPADKVPAVQVPFPPDVDPKDLIRRDPSGILRARATNKFLIYRSQYAKALKAKGYCISMRTVSALASKSWQKEPRKVQRKYEELAKEVAKIREEISTMSSAELTNERREMPFDSARYHPSNIINPNNPSLIGLNPQIEYGHNNAGFPCEYQTQQFLPHNYPFSYDIIRNCLNPLDTYLDQSATIQQPIFSPEQQQVEVSCLPNEQYVYWNVMNLNQNAGSFYNTSQYS</sequence>
<dbReference type="InterPro" id="IPR036910">
    <property type="entry name" value="HMG_box_dom_sf"/>
</dbReference>
<reference evidence="2" key="1">
    <citation type="submission" date="2021-06" db="EMBL/GenBank/DDBJ databases">
        <authorList>
            <person name="Kallberg Y."/>
            <person name="Tangrot J."/>
            <person name="Rosling A."/>
        </authorList>
    </citation>
    <scope>NUCLEOTIDE SEQUENCE</scope>
    <source>
        <strain evidence="2">FL130A</strain>
    </source>
</reference>
<comment type="caution">
    <text evidence="2">The sequence shown here is derived from an EMBL/GenBank/DDBJ whole genome shotgun (WGS) entry which is preliminary data.</text>
</comment>
<evidence type="ECO:0000313" key="2">
    <source>
        <dbReference type="EMBL" id="CAG8535373.1"/>
    </source>
</evidence>
<dbReference type="AlphaFoldDB" id="A0A9N9AMZ0"/>
<protein>
    <submittedName>
        <fullName evidence="2">149_t:CDS:1</fullName>
    </submittedName>
</protein>
<name>A0A9N9AMZ0_9GLOM</name>
<evidence type="ECO:0000313" key="3">
    <source>
        <dbReference type="Proteomes" id="UP000789508"/>
    </source>
</evidence>
<feature type="domain" description="HMG box" evidence="1">
    <location>
        <begin position="63"/>
        <end position="116"/>
    </location>
</feature>
<dbReference type="OrthoDB" id="10303757at2759"/>
<dbReference type="Pfam" id="PF00505">
    <property type="entry name" value="HMG_box"/>
    <property type="match status" value="1"/>
</dbReference>
<organism evidence="2 3">
    <name type="scientific">Ambispora leptoticha</name>
    <dbReference type="NCBI Taxonomy" id="144679"/>
    <lineage>
        <taxon>Eukaryota</taxon>
        <taxon>Fungi</taxon>
        <taxon>Fungi incertae sedis</taxon>
        <taxon>Mucoromycota</taxon>
        <taxon>Glomeromycotina</taxon>
        <taxon>Glomeromycetes</taxon>
        <taxon>Archaeosporales</taxon>
        <taxon>Ambisporaceae</taxon>
        <taxon>Ambispora</taxon>
    </lineage>
</organism>
<accession>A0A9N9AMZ0</accession>
<evidence type="ECO:0000259" key="1">
    <source>
        <dbReference type="Pfam" id="PF00505"/>
    </source>
</evidence>
<dbReference type="EMBL" id="CAJVPS010001367">
    <property type="protein sequence ID" value="CAG8535373.1"/>
    <property type="molecule type" value="Genomic_DNA"/>
</dbReference>